<protein>
    <submittedName>
        <fullName evidence="1">Uncharacterized protein</fullName>
    </submittedName>
</protein>
<dbReference type="EMBL" id="LGRX02005209">
    <property type="protein sequence ID" value="KAK3278953.1"/>
    <property type="molecule type" value="Genomic_DNA"/>
</dbReference>
<comment type="caution">
    <text evidence="1">The sequence shown here is derived from an EMBL/GenBank/DDBJ whole genome shotgun (WGS) entry which is preliminary data.</text>
</comment>
<dbReference type="AlphaFoldDB" id="A0AAE0GJ29"/>
<organism evidence="1 2">
    <name type="scientific">Cymbomonas tetramitiformis</name>
    <dbReference type="NCBI Taxonomy" id="36881"/>
    <lineage>
        <taxon>Eukaryota</taxon>
        <taxon>Viridiplantae</taxon>
        <taxon>Chlorophyta</taxon>
        <taxon>Pyramimonadophyceae</taxon>
        <taxon>Pyramimonadales</taxon>
        <taxon>Pyramimonadaceae</taxon>
        <taxon>Cymbomonas</taxon>
    </lineage>
</organism>
<gene>
    <name evidence="1" type="ORF">CYMTET_13142</name>
</gene>
<name>A0AAE0GJ29_9CHLO</name>
<sequence length="202" mass="21842">MCPGQFAHVPGFMPMWALFVQDIIKAAKEKEDKESCITLCCHPNHVEMSFEKINKRLVRKWKSEFAVSGITMSDYNLSDFYLYSAGLKAGLKYFVVIGILLEGTSIPPPPSILPGAGPVLQAPNQQQLALQPTSFAATLPPGVVLQTPNQQQLALQPRSFAATLPPGVVPGQHLMTTAPDGTQVEVLCPEGVLPGGIFLVPY</sequence>
<dbReference type="Proteomes" id="UP001190700">
    <property type="component" value="Unassembled WGS sequence"/>
</dbReference>
<reference evidence="1 2" key="1">
    <citation type="journal article" date="2015" name="Genome Biol. Evol.">
        <title>Comparative Genomics of a Bacterivorous Green Alga Reveals Evolutionary Causalities and Consequences of Phago-Mixotrophic Mode of Nutrition.</title>
        <authorList>
            <person name="Burns J.A."/>
            <person name="Paasch A."/>
            <person name="Narechania A."/>
            <person name="Kim E."/>
        </authorList>
    </citation>
    <scope>NUCLEOTIDE SEQUENCE [LARGE SCALE GENOMIC DNA]</scope>
    <source>
        <strain evidence="1 2">PLY_AMNH</strain>
    </source>
</reference>
<evidence type="ECO:0000313" key="1">
    <source>
        <dbReference type="EMBL" id="KAK3278953.1"/>
    </source>
</evidence>
<evidence type="ECO:0000313" key="2">
    <source>
        <dbReference type="Proteomes" id="UP001190700"/>
    </source>
</evidence>
<keyword evidence="2" id="KW-1185">Reference proteome</keyword>
<accession>A0AAE0GJ29</accession>
<proteinExistence type="predicted"/>